<accession>A0ABS5ARE5</accession>
<dbReference type="RefSeq" id="WP_086789960.1">
    <property type="nucleotide sequence ID" value="NZ_JAGIOO010000001.1"/>
</dbReference>
<dbReference type="EMBL" id="JAGIOO010000001">
    <property type="protein sequence ID" value="MBP2479120.1"/>
    <property type="molecule type" value="Genomic_DNA"/>
</dbReference>
<comment type="caution">
    <text evidence="1">The sequence shown here is derived from an EMBL/GenBank/DDBJ whole genome shotgun (WGS) entry which is preliminary data.</text>
</comment>
<protein>
    <submittedName>
        <fullName evidence="1">Uncharacterized protein</fullName>
    </submittedName>
</protein>
<dbReference type="Proteomes" id="UP001519363">
    <property type="component" value="Unassembled WGS sequence"/>
</dbReference>
<evidence type="ECO:0000313" key="2">
    <source>
        <dbReference type="Proteomes" id="UP001519363"/>
    </source>
</evidence>
<sequence>MNEILSTVVPCVLGCRSVLGSPFASRPGYLTCDPCAERLRTNLREVVELYETLDDARLPGAGAGAGAGRGAPGFGSRSPVRDSVVALTDSRTQAEEEGDPLPVLDVLSSWVDNLRQDAGMVPVTTEAELAEGLRLLGWLDWTTRQPWASRLAGRVAELHQQAALLLGVHQRTVAGEAGLLARWLDFITRQYWVGDLAAEVTELRRQLREAHGLVESSVPVGTCPTMVIHPGEREPRPCDARLRARLTSDRITCRTCGAYWSRERWDQLGQAQGSQVSDLAAISAWLDVPVGTLRRWRGEDGWTRHGSKHRPLYPRTEVLVSWQRRRGGQTRPA</sequence>
<name>A0ABS5ARE5_9PSEU</name>
<organism evidence="1 2">
    <name type="scientific">Crossiella equi</name>
    <dbReference type="NCBI Taxonomy" id="130796"/>
    <lineage>
        <taxon>Bacteria</taxon>
        <taxon>Bacillati</taxon>
        <taxon>Actinomycetota</taxon>
        <taxon>Actinomycetes</taxon>
        <taxon>Pseudonocardiales</taxon>
        <taxon>Pseudonocardiaceae</taxon>
        <taxon>Crossiella</taxon>
    </lineage>
</organism>
<evidence type="ECO:0000313" key="1">
    <source>
        <dbReference type="EMBL" id="MBP2479120.1"/>
    </source>
</evidence>
<gene>
    <name evidence="1" type="ORF">JOF53_007992</name>
</gene>
<keyword evidence="2" id="KW-1185">Reference proteome</keyword>
<proteinExistence type="predicted"/>
<reference evidence="1 2" key="1">
    <citation type="submission" date="2021-03" db="EMBL/GenBank/DDBJ databases">
        <title>Sequencing the genomes of 1000 actinobacteria strains.</title>
        <authorList>
            <person name="Klenk H.-P."/>
        </authorList>
    </citation>
    <scope>NUCLEOTIDE SEQUENCE [LARGE SCALE GENOMIC DNA]</scope>
    <source>
        <strain evidence="1 2">DSM 44580</strain>
    </source>
</reference>